<gene>
    <name evidence="3" type="ORF">AWU67_02485</name>
</gene>
<evidence type="ECO:0000256" key="1">
    <source>
        <dbReference type="ARBA" id="ARBA00006479"/>
    </source>
</evidence>
<dbReference type="GO" id="GO:0006355">
    <property type="term" value="P:regulation of DNA-templated transcription"/>
    <property type="evidence" value="ECO:0007669"/>
    <property type="project" value="InterPro"/>
</dbReference>
<comment type="similarity">
    <text evidence="1">Belongs to the ROK (NagC/XylR) family.</text>
</comment>
<dbReference type="InterPro" id="IPR005471">
    <property type="entry name" value="Tscrpt_reg_IclR_N"/>
</dbReference>
<accession>A0A0Y0NA20</accession>
<dbReference type="SUPFAM" id="SSF53067">
    <property type="entry name" value="Actin-like ATPase domain"/>
    <property type="match status" value="1"/>
</dbReference>
<dbReference type="EMBL" id="CP014145">
    <property type="protein sequence ID" value="AMB57921.1"/>
    <property type="molecule type" value="Genomic_DNA"/>
</dbReference>
<dbReference type="SUPFAM" id="SSF46785">
    <property type="entry name" value="Winged helix' DNA-binding domain"/>
    <property type="match status" value="1"/>
</dbReference>
<dbReference type="PANTHER" id="PTHR18964:SF149">
    <property type="entry name" value="BIFUNCTIONAL UDP-N-ACETYLGLUCOSAMINE 2-EPIMERASE_N-ACETYLMANNOSAMINE KINASE"/>
    <property type="match status" value="1"/>
</dbReference>
<dbReference type="InterPro" id="IPR000600">
    <property type="entry name" value="ROK"/>
</dbReference>
<evidence type="ECO:0000259" key="2">
    <source>
        <dbReference type="Pfam" id="PF09339"/>
    </source>
</evidence>
<dbReference type="Pfam" id="PF00480">
    <property type="entry name" value="ROK"/>
    <property type="match status" value="1"/>
</dbReference>
<dbReference type="PANTHER" id="PTHR18964">
    <property type="entry name" value="ROK (REPRESSOR, ORF, KINASE) FAMILY"/>
    <property type="match status" value="1"/>
</dbReference>
<dbReference type="Gene3D" id="1.10.10.10">
    <property type="entry name" value="Winged helix-like DNA-binding domain superfamily/Winged helix DNA-binding domain"/>
    <property type="match status" value="1"/>
</dbReference>
<dbReference type="AlphaFoldDB" id="A0A0Y0NA20"/>
<dbReference type="InterPro" id="IPR043129">
    <property type="entry name" value="ATPase_NBD"/>
</dbReference>
<dbReference type="Proteomes" id="UP000058305">
    <property type="component" value="Chromosome"/>
</dbReference>
<organism evidence="3 4">
    <name type="scientific">Microterricola viridarii</name>
    <dbReference type="NCBI Taxonomy" id="412690"/>
    <lineage>
        <taxon>Bacteria</taxon>
        <taxon>Bacillati</taxon>
        <taxon>Actinomycetota</taxon>
        <taxon>Actinomycetes</taxon>
        <taxon>Micrococcales</taxon>
        <taxon>Microbacteriaceae</taxon>
        <taxon>Microterricola</taxon>
    </lineage>
</organism>
<proteinExistence type="inferred from homology"/>
<keyword evidence="4" id="KW-1185">Reference proteome</keyword>
<reference evidence="3 4" key="1">
    <citation type="journal article" date="2016" name="J. Biotechnol.">
        <title>First complete genome sequence of a species in the genus Microterricola, an extremophilic cold active enzyme producing bacterial strain ERGS5:02 isolated from Sikkim Himalaya.</title>
        <authorList>
            <person name="Himanshu"/>
            <person name="Swarnkar M.K."/>
            <person name="Singh D."/>
            <person name="Kumar R."/>
        </authorList>
    </citation>
    <scope>NUCLEOTIDE SEQUENCE [LARGE SCALE GENOMIC DNA]</scope>
    <source>
        <strain evidence="3 4">ERGS5:02</strain>
    </source>
</reference>
<feature type="domain" description="HTH iclR-type" evidence="2">
    <location>
        <begin position="10"/>
        <end position="51"/>
    </location>
</feature>
<reference evidence="4" key="2">
    <citation type="submission" date="2016-01" db="EMBL/GenBank/DDBJ databases">
        <title>First complete genome sequence of a species in the genus Microterricola, an extremophilic cold active enzyme producing strain ERGS5:02 isolated from Sikkim Himalaya.</title>
        <authorList>
            <person name="Kumar R."/>
            <person name="Singh D."/>
            <person name="Swarnkar M.K."/>
        </authorList>
    </citation>
    <scope>NUCLEOTIDE SEQUENCE [LARGE SCALE GENOMIC DNA]</scope>
    <source>
        <strain evidence="4">ERGS5:02</strain>
    </source>
</reference>
<name>A0A0Y0NA20_9MICO</name>
<dbReference type="GO" id="GO:0003677">
    <property type="term" value="F:DNA binding"/>
    <property type="evidence" value="ECO:0007669"/>
    <property type="project" value="InterPro"/>
</dbReference>
<protein>
    <recommendedName>
        <fullName evidence="2">HTH iclR-type domain-containing protein</fullName>
    </recommendedName>
</protein>
<dbReference type="Gene3D" id="3.30.420.40">
    <property type="match status" value="2"/>
</dbReference>
<dbReference type="InterPro" id="IPR036390">
    <property type="entry name" value="WH_DNA-bd_sf"/>
</dbReference>
<dbReference type="InterPro" id="IPR036388">
    <property type="entry name" value="WH-like_DNA-bd_sf"/>
</dbReference>
<dbReference type="KEGG" id="mvd:AWU67_02485"/>
<evidence type="ECO:0000313" key="4">
    <source>
        <dbReference type="Proteomes" id="UP000058305"/>
    </source>
</evidence>
<dbReference type="Pfam" id="PF09339">
    <property type="entry name" value="HTH_IclR"/>
    <property type="match status" value="1"/>
</dbReference>
<sequence length="395" mass="41056">MRRANMSLMLRSLRSGDPRSRARLATETGLSKGTTSTLIADLVGLGLVREDERERTGAVGRPGTAIAIDGGRVFGVGMEINVDYLALTVVDLRGRTVHSAVAALDIASTPVSEVLDQLARLIEDAIRLARARGGQIVGIGIGAPGIVDLDSGSVRFAPNLGWHGVAVARELAARLGPAAPPIRLENDSKLGAVAEFSVRENQEIEDLLYLSADVGVGAGIVAGGRLMRGWSGFSGEVGHLPIGPQGVACPCGRTGCWELNVGLNAFLALAAEPGDVVHDRSVPLEERLRILRGRADSGDGRVLAALSAIATNLSIGLSVLVDVLNPRMIVLGGYFPSFSDFLIAPITAALEARRMDLGSSAILVGSKLGLTSAARGGAQLVLEDVFDDPTLASAV</sequence>
<evidence type="ECO:0000313" key="3">
    <source>
        <dbReference type="EMBL" id="AMB57921.1"/>
    </source>
</evidence>